<accession>A0ABQ6ADD9</accession>
<proteinExistence type="inferred from homology"/>
<feature type="domain" description="Cytidyltransferase-like" evidence="12">
    <location>
        <begin position="5"/>
        <end position="183"/>
    </location>
</feature>
<evidence type="ECO:0000256" key="4">
    <source>
        <dbReference type="ARBA" id="ARBA00022642"/>
    </source>
</evidence>
<protein>
    <recommendedName>
        <fullName evidence="11">Probable nicotinate-nucleotide adenylyltransferase</fullName>
        <ecNumber evidence="11">2.7.7.18</ecNumber>
    </recommendedName>
    <alternativeName>
        <fullName evidence="11">Deamido-NAD(+) diphosphorylase</fullName>
    </alternativeName>
    <alternativeName>
        <fullName evidence="11">Deamido-NAD(+) pyrophosphorylase</fullName>
    </alternativeName>
    <alternativeName>
        <fullName evidence="11">Nicotinate mononucleotide adenylyltransferase</fullName>
        <shortName evidence="11">NaMN adenylyltransferase</shortName>
    </alternativeName>
</protein>
<evidence type="ECO:0000256" key="10">
    <source>
        <dbReference type="ARBA" id="ARBA00048721"/>
    </source>
</evidence>
<dbReference type="InterPro" id="IPR014729">
    <property type="entry name" value="Rossmann-like_a/b/a_fold"/>
</dbReference>
<dbReference type="PANTHER" id="PTHR39321">
    <property type="entry name" value="NICOTINATE-NUCLEOTIDE ADENYLYLTRANSFERASE-RELATED"/>
    <property type="match status" value="1"/>
</dbReference>
<comment type="catalytic activity">
    <reaction evidence="10 11">
        <text>nicotinate beta-D-ribonucleotide + ATP + H(+) = deamido-NAD(+) + diphosphate</text>
        <dbReference type="Rhea" id="RHEA:22860"/>
        <dbReference type="ChEBI" id="CHEBI:15378"/>
        <dbReference type="ChEBI" id="CHEBI:30616"/>
        <dbReference type="ChEBI" id="CHEBI:33019"/>
        <dbReference type="ChEBI" id="CHEBI:57502"/>
        <dbReference type="ChEBI" id="CHEBI:58437"/>
        <dbReference type="EC" id="2.7.7.18"/>
    </reaction>
</comment>
<keyword evidence="5 11" id="KW-0808">Transferase</keyword>
<dbReference type="Pfam" id="PF01467">
    <property type="entry name" value="CTP_transf_like"/>
    <property type="match status" value="1"/>
</dbReference>
<comment type="caution">
    <text evidence="13">The sequence shown here is derived from an EMBL/GenBank/DDBJ whole genome shotgun (WGS) entry which is preliminary data.</text>
</comment>
<dbReference type="HAMAP" id="MF_00244">
    <property type="entry name" value="NaMN_adenylyltr"/>
    <property type="match status" value="1"/>
</dbReference>
<dbReference type="NCBIfam" id="TIGR00482">
    <property type="entry name" value="nicotinate (nicotinamide) nucleotide adenylyltransferase"/>
    <property type="match status" value="1"/>
</dbReference>
<comment type="function">
    <text evidence="1 11">Catalyzes the reversible adenylation of nicotinate mononucleotide (NaMN) to nicotinic acid adenine dinucleotide (NaAD).</text>
</comment>
<dbReference type="CDD" id="cd02165">
    <property type="entry name" value="NMNAT"/>
    <property type="match status" value="1"/>
</dbReference>
<dbReference type="InterPro" id="IPR005248">
    <property type="entry name" value="NadD/NMNAT"/>
</dbReference>
<gene>
    <name evidence="11 13" type="primary">nadD</name>
    <name evidence="13" type="ORF">GCM10010909_34880</name>
</gene>
<comment type="similarity">
    <text evidence="3 11">Belongs to the NadD family.</text>
</comment>
<evidence type="ECO:0000256" key="8">
    <source>
        <dbReference type="ARBA" id="ARBA00022840"/>
    </source>
</evidence>
<dbReference type="Gene3D" id="3.40.50.620">
    <property type="entry name" value="HUPs"/>
    <property type="match status" value="1"/>
</dbReference>
<dbReference type="InterPro" id="IPR004821">
    <property type="entry name" value="Cyt_trans-like"/>
</dbReference>
<keyword evidence="7 11" id="KW-0547">Nucleotide-binding</keyword>
<dbReference type="EC" id="2.7.7.18" evidence="11"/>
<dbReference type="NCBIfam" id="NF000843">
    <property type="entry name" value="PRK00071.2-2"/>
    <property type="match status" value="1"/>
</dbReference>
<evidence type="ECO:0000256" key="3">
    <source>
        <dbReference type="ARBA" id="ARBA00009014"/>
    </source>
</evidence>
<dbReference type="GO" id="GO:0016779">
    <property type="term" value="F:nucleotidyltransferase activity"/>
    <property type="evidence" value="ECO:0007669"/>
    <property type="project" value="UniProtKB-KW"/>
</dbReference>
<evidence type="ECO:0000256" key="7">
    <source>
        <dbReference type="ARBA" id="ARBA00022741"/>
    </source>
</evidence>
<evidence type="ECO:0000256" key="1">
    <source>
        <dbReference type="ARBA" id="ARBA00002324"/>
    </source>
</evidence>
<evidence type="ECO:0000256" key="6">
    <source>
        <dbReference type="ARBA" id="ARBA00022695"/>
    </source>
</evidence>
<name>A0ABQ6ADD9_9PROT</name>
<evidence type="ECO:0000313" key="13">
    <source>
        <dbReference type="EMBL" id="GLR68806.1"/>
    </source>
</evidence>
<dbReference type="Proteomes" id="UP001156641">
    <property type="component" value="Unassembled WGS sequence"/>
</dbReference>
<dbReference type="SUPFAM" id="SSF52374">
    <property type="entry name" value="Nucleotidylyl transferase"/>
    <property type="match status" value="1"/>
</dbReference>
<organism evidence="13 14">
    <name type="scientific">Acidocella aquatica</name>
    <dbReference type="NCBI Taxonomy" id="1922313"/>
    <lineage>
        <taxon>Bacteria</taxon>
        <taxon>Pseudomonadati</taxon>
        <taxon>Pseudomonadota</taxon>
        <taxon>Alphaproteobacteria</taxon>
        <taxon>Acetobacterales</taxon>
        <taxon>Acidocellaceae</taxon>
        <taxon>Acidocella</taxon>
    </lineage>
</organism>
<evidence type="ECO:0000256" key="11">
    <source>
        <dbReference type="HAMAP-Rule" id="MF_00244"/>
    </source>
</evidence>
<evidence type="ECO:0000256" key="2">
    <source>
        <dbReference type="ARBA" id="ARBA00005019"/>
    </source>
</evidence>
<dbReference type="EMBL" id="BSOS01000094">
    <property type="protein sequence ID" value="GLR68806.1"/>
    <property type="molecule type" value="Genomic_DNA"/>
</dbReference>
<dbReference type="PANTHER" id="PTHR39321:SF3">
    <property type="entry name" value="PHOSPHOPANTETHEINE ADENYLYLTRANSFERASE"/>
    <property type="match status" value="1"/>
</dbReference>
<reference evidence="14" key="1">
    <citation type="journal article" date="2019" name="Int. J. Syst. Evol. Microbiol.">
        <title>The Global Catalogue of Microorganisms (GCM) 10K type strain sequencing project: providing services to taxonomists for standard genome sequencing and annotation.</title>
        <authorList>
            <consortium name="The Broad Institute Genomics Platform"/>
            <consortium name="The Broad Institute Genome Sequencing Center for Infectious Disease"/>
            <person name="Wu L."/>
            <person name="Ma J."/>
        </authorList>
    </citation>
    <scope>NUCLEOTIDE SEQUENCE [LARGE SCALE GENOMIC DNA]</scope>
    <source>
        <strain evidence="14">NBRC 112502</strain>
    </source>
</reference>
<comment type="pathway">
    <text evidence="2 11">Cofactor biosynthesis; NAD(+) biosynthesis; deamido-NAD(+) from nicotinate D-ribonucleotide: step 1/1.</text>
</comment>
<evidence type="ECO:0000313" key="14">
    <source>
        <dbReference type="Proteomes" id="UP001156641"/>
    </source>
</evidence>
<keyword evidence="9 11" id="KW-0520">NAD</keyword>
<keyword evidence="14" id="KW-1185">Reference proteome</keyword>
<keyword evidence="8 11" id="KW-0067">ATP-binding</keyword>
<keyword evidence="6 11" id="KW-0548">Nucleotidyltransferase</keyword>
<keyword evidence="4 11" id="KW-0662">Pyridine nucleotide biosynthesis</keyword>
<evidence type="ECO:0000256" key="5">
    <source>
        <dbReference type="ARBA" id="ARBA00022679"/>
    </source>
</evidence>
<evidence type="ECO:0000256" key="9">
    <source>
        <dbReference type="ARBA" id="ARBA00023027"/>
    </source>
</evidence>
<sequence>MRVGLLGGSFNPAHEGHLHVARQAMIHLGLDQLWLMVSPGNPLKPKRGMAPFASRLATAQRLADGRRIIATGIEQLMGTRYTADTMKEITRRFPNVKFVWLMGADNLRQLPRWGNWLRIIHAMPMLVVPRPGATRGALASQAAARFKKGRLPARSGLCLASAAAPSWILLPVKEHPASATALRNTIEGALP</sequence>
<evidence type="ECO:0000259" key="12">
    <source>
        <dbReference type="Pfam" id="PF01467"/>
    </source>
</evidence>